<evidence type="ECO:0000313" key="1">
    <source>
        <dbReference type="EMBL" id="SUA70296.1"/>
    </source>
</evidence>
<gene>
    <name evidence="1" type="ORF">NCTC10343_03167</name>
</gene>
<dbReference type="EMBL" id="UGSC01000001">
    <property type="protein sequence ID" value="SUA70296.1"/>
    <property type="molecule type" value="Genomic_DNA"/>
</dbReference>
<sequence>MYSQVKLSLRMTENKVLKVNNEISKLPRCGHDDFITLNGDIINAKITLNYGLKTLIEFLKELEQQMMCDELTFVGYFSSEERNIERTNLYLYKNRFFLIKSESIDGYGYSDTQYKITDLHNSPIVYYQSDFEEEKDNMFFVGKFIEDSDIQ</sequence>
<name>A0A378XZ63_PAEPO</name>
<proteinExistence type="predicted"/>
<evidence type="ECO:0000313" key="2">
    <source>
        <dbReference type="Proteomes" id="UP000254400"/>
    </source>
</evidence>
<dbReference type="AlphaFoldDB" id="A0A378XZ63"/>
<dbReference type="Proteomes" id="UP000254400">
    <property type="component" value="Unassembled WGS sequence"/>
</dbReference>
<protein>
    <submittedName>
        <fullName evidence="1">Uncharacterized protein</fullName>
    </submittedName>
</protein>
<organism evidence="1 2">
    <name type="scientific">Paenibacillus polymyxa</name>
    <name type="common">Bacillus polymyxa</name>
    <dbReference type="NCBI Taxonomy" id="1406"/>
    <lineage>
        <taxon>Bacteria</taxon>
        <taxon>Bacillati</taxon>
        <taxon>Bacillota</taxon>
        <taxon>Bacilli</taxon>
        <taxon>Bacillales</taxon>
        <taxon>Paenibacillaceae</taxon>
        <taxon>Paenibacillus</taxon>
    </lineage>
</organism>
<reference evidence="1 2" key="1">
    <citation type="submission" date="2018-06" db="EMBL/GenBank/DDBJ databases">
        <authorList>
            <consortium name="Pathogen Informatics"/>
            <person name="Doyle S."/>
        </authorList>
    </citation>
    <scope>NUCLEOTIDE SEQUENCE [LARGE SCALE GENOMIC DNA]</scope>
    <source>
        <strain evidence="1 2">NCTC10343</strain>
    </source>
</reference>
<accession>A0A378XZ63</accession>